<evidence type="ECO:0000256" key="5">
    <source>
        <dbReference type="ARBA" id="ARBA00023002"/>
    </source>
</evidence>
<dbReference type="OrthoDB" id="5167280at2"/>
<dbReference type="InterPro" id="IPR036250">
    <property type="entry name" value="AcylCo_DH-like_C"/>
</dbReference>
<evidence type="ECO:0000259" key="7">
    <source>
        <dbReference type="Pfam" id="PF02770"/>
    </source>
</evidence>
<dbReference type="PANTHER" id="PTHR43292:SF4">
    <property type="entry name" value="ACYL-COA DEHYDROGENASE FADE34"/>
    <property type="match status" value="1"/>
</dbReference>
<feature type="domain" description="Acyl-CoA oxidase/dehydrogenase middle" evidence="7">
    <location>
        <begin position="520"/>
        <end position="610"/>
    </location>
</feature>
<sequence length="772" mass="83261">MTTLSADERQELAQSVRSACERLASEERVRAVAYGEVDRGGVAGRSGFDTVLWDVLCNQVGIAAIALPEHLGGAGYGASALGVVAHELGRALAPVPFVSSTVLATGLLLDLTERDPDADKRLTGLIEGRRTAAAALTGDGGLWRPSAVTLSATRAGDDWNLDGTVRHVLGGSVADDLVVVAIDEDGEPAVFLLDPTIDSVVAKAERVLDHTRPMATITLSSAPALRLSGDAPLGDVVERNVDIALAVLSAEQIGACERVLEIATDYARTREQFGRQIGSFQAIKHKCADMLVDLEWARSASQAALEALDDPDSAAAAEAGWRASMAKAVCSEALRNATKANVQIHGGIGFTWEDSAHLYFRRARTDEVILGTPAQHWDRLSTLEPSTQLPASPQVTKEPNDVDALRAEIRSFLHSAPRPAGLRNYGPTPTADDVGPGRIWHRYLADHGYACLHWPREFGGAAATVAYQAVFAEECARADVPRQLNITGADLVGPVLIKFGSQEQKDRYLEPIRLGDDVWCQLFSEPGAGSDLAGVRTRAERTTTGWRIDGQKVWSSAAASARFGLLLARTGPEKHRDLSMFVVPMDTSGVTVRPLTQMDGESKFNEVFFDGAELDDDALIGDVGQGWTVAMVTLGRERLTLGSQAVSMFRLHERMVDAARDRDLLDPVVSRSMTRLWARMWLLRYTWQRAIDSGDLTSPAFSVLKLMTSETDQDLGDMATEVLGTDACTDPADDGLVHHMLVGRAQTILGGTSEIQRNILGERVLGLPKEPR</sequence>
<reference evidence="9" key="1">
    <citation type="journal article" date="2014" name="Genome Announc.">
        <title>Draft Genome Sequence of Mycobacterium triplex DSM 44626.</title>
        <authorList>
            <person name="Sassi M."/>
            <person name="Croce O."/>
            <person name="Robert C."/>
            <person name="Raoult D."/>
            <person name="Drancourt M."/>
        </authorList>
    </citation>
    <scope>NUCLEOTIDE SEQUENCE [LARGE SCALE GENOMIC DNA]</scope>
    <source>
        <strain evidence="9">DSM 44626</strain>
    </source>
</reference>
<reference evidence="9" key="2">
    <citation type="submission" date="2014-04" db="EMBL/GenBank/DDBJ databases">
        <authorList>
            <person name="Urmite Genomes U."/>
        </authorList>
    </citation>
    <scope>NUCLEOTIDE SEQUENCE</scope>
    <source>
        <strain evidence="9">DSM 44626</strain>
    </source>
</reference>
<dbReference type="InterPro" id="IPR052161">
    <property type="entry name" value="Mycobact_Acyl-CoA_DH"/>
</dbReference>
<dbReference type="Pfam" id="PF02771">
    <property type="entry name" value="Acyl-CoA_dh_N"/>
    <property type="match status" value="2"/>
</dbReference>
<comment type="similarity">
    <text evidence="2">Belongs to the acyl-CoA dehydrogenase family.</text>
</comment>
<evidence type="ECO:0000256" key="1">
    <source>
        <dbReference type="ARBA" id="ARBA00001974"/>
    </source>
</evidence>
<evidence type="ECO:0000313" key="9">
    <source>
        <dbReference type="EMBL" id="CDO91438.1"/>
    </source>
</evidence>
<feature type="domain" description="Acyl-CoA dehydrogenase/oxidase N-terminal" evidence="8">
    <location>
        <begin position="403"/>
        <end position="512"/>
    </location>
</feature>
<proteinExistence type="inferred from homology"/>
<comment type="cofactor">
    <cofactor evidence="1">
        <name>FAD</name>
        <dbReference type="ChEBI" id="CHEBI:57692"/>
    </cofactor>
</comment>
<accession>A0A024K7H3</accession>
<dbReference type="HOGENOM" id="CLU_018204_9_3_11"/>
<feature type="domain" description="Acyl-CoA dehydrogenase/oxidase C-terminal" evidence="6">
    <location>
        <begin position="246"/>
        <end position="377"/>
    </location>
</feature>
<evidence type="ECO:0000259" key="8">
    <source>
        <dbReference type="Pfam" id="PF02771"/>
    </source>
</evidence>
<feature type="domain" description="Acyl-CoA dehydrogenase/oxidase C-terminal" evidence="6">
    <location>
        <begin position="624"/>
        <end position="765"/>
    </location>
</feature>
<dbReference type="GO" id="GO:0050660">
    <property type="term" value="F:flavin adenine dinucleotide binding"/>
    <property type="evidence" value="ECO:0007669"/>
    <property type="project" value="InterPro"/>
</dbReference>
<feature type="domain" description="Acyl-CoA dehydrogenase/oxidase N-terminal" evidence="8">
    <location>
        <begin position="46"/>
        <end position="103"/>
    </location>
</feature>
<dbReference type="SUPFAM" id="SSF47203">
    <property type="entry name" value="Acyl-CoA dehydrogenase C-terminal domain-like"/>
    <property type="match status" value="2"/>
</dbReference>
<dbReference type="AlphaFoldDB" id="A0A024K7H3"/>
<evidence type="ECO:0000256" key="3">
    <source>
        <dbReference type="ARBA" id="ARBA00022630"/>
    </source>
</evidence>
<organism evidence="9">
    <name type="scientific">Mycobacterium triplex</name>
    <dbReference type="NCBI Taxonomy" id="47839"/>
    <lineage>
        <taxon>Bacteria</taxon>
        <taxon>Bacillati</taxon>
        <taxon>Actinomycetota</taxon>
        <taxon>Actinomycetes</taxon>
        <taxon>Mycobacteriales</taxon>
        <taxon>Mycobacteriaceae</taxon>
        <taxon>Mycobacterium</taxon>
        <taxon>Mycobacterium simiae complex</taxon>
    </lineage>
</organism>
<keyword evidence="5" id="KW-0560">Oxidoreductase</keyword>
<gene>
    <name evidence="9" type="ORF">BN973_05847</name>
</gene>
<dbReference type="Gene3D" id="1.10.540.10">
    <property type="entry name" value="Acyl-CoA dehydrogenase/oxidase, N-terminal domain"/>
    <property type="match status" value="2"/>
</dbReference>
<dbReference type="EMBL" id="HG964447">
    <property type="protein sequence ID" value="CDO91438.1"/>
    <property type="molecule type" value="Genomic_DNA"/>
</dbReference>
<dbReference type="InterPro" id="IPR046373">
    <property type="entry name" value="Acyl-CoA_Oxase/DH_mid-dom_sf"/>
</dbReference>
<keyword evidence="3" id="KW-0285">Flavoprotein</keyword>
<dbReference type="InterPro" id="IPR009100">
    <property type="entry name" value="AcylCoA_DH/oxidase_NM_dom_sf"/>
</dbReference>
<dbReference type="GO" id="GO:0016627">
    <property type="term" value="F:oxidoreductase activity, acting on the CH-CH group of donors"/>
    <property type="evidence" value="ECO:0007669"/>
    <property type="project" value="InterPro"/>
</dbReference>
<dbReference type="Gene3D" id="2.40.110.10">
    <property type="entry name" value="Butyryl-CoA Dehydrogenase, subunit A, domain 2"/>
    <property type="match status" value="2"/>
</dbReference>
<evidence type="ECO:0000256" key="4">
    <source>
        <dbReference type="ARBA" id="ARBA00022827"/>
    </source>
</evidence>
<dbReference type="InterPro" id="IPR013786">
    <property type="entry name" value="AcylCoA_DH/ox_N"/>
</dbReference>
<name>A0A024K7H3_9MYCO</name>
<dbReference type="STRING" id="47839.BN973_05847"/>
<dbReference type="Pfam" id="PF00441">
    <property type="entry name" value="Acyl-CoA_dh_1"/>
    <property type="match status" value="2"/>
</dbReference>
<dbReference type="Gene3D" id="1.20.140.10">
    <property type="entry name" value="Butyryl-CoA Dehydrogenase, subunit A, domain 3"/>
    <property type="match status" value="2"/>
</dbReference>
<dbReference type="Proteomes" id="UP000028880">
    <property type="component" value="Unassembled WGS sequence"/>
</dbReference>
<dbReference type="InterPro" id="IPR037069">
    <property type="entry name" value="AcylCoA_DH/ox_N_sf"/>
</dbReference>
<protein>
    <submittedName>
        <fullName evidence="9">Acyl-CoA dehydrogenase</fullName>
    </submittedName>
</protein>
<dbReference type="SUPFAM" id="SSF56645">
    <property type="entry name" value="Acyl-CoA dehydrogenase NM domain-like"/>
    <property type="match status" value="2"/>
</dbReference>
<dbReference type="Pfam" id="PF02770">
    <property type="entry name" value="Acyl-CoA_dh_M"/>
    <property type="match status" value="1"/>
</dbReference>
<evidence type="ECO:0000256" key="2">
    <source>
        <dbReference type="ARBA" id="ARBA00009347"/>
    </source>
</evidence>
<dbReference type="InterPro" id="IPR006091">
    <property type="entry name" value="Acyl-CoA_Oxase/DH_mid-dom"/>
</dbReference>
<evidence type="ECO:0000259" key="6">
    <source>
        <dbReference type="Pfam" id="PF00441"/>
    </source>
</evidence>
<dbReference type="InterPro" id="IPR009075">
    <property type="entry name" value="AcylCo_DH/oxidase_C"/>
</dbReference>
<dbReference type="GO" id="GO:0005886">
    <property type="term" value="C:plasma membrane"/>
    <property type="evidence" value="ECO:0007669"/>
    <property type="project" value="TreeGrafter"/>
</dbReference>
<dbReference type="PANTHER" id="PTHR43292">
    <property type="entry name" value="ACYL-COA DEHYDROGENASE"/>
    <property type="match status" value="1"/>
</dbReference>
<dbReference type="eggNOG" id="COG1960">
    <property type="taxonomic scope" value="Bacteria"/>
</dbReference>
<dbReference type="CDD" id="cd00567">
    <property type="entry name" value="ACAD"/>
    <property type="match status" value="1"/>
</dbReference>
<keyword evidence="4" id="KW-0274">FAD</keyword>